<protein>
    <submittedName>
        <fullName evidence="1">Uncharacterized protein</fullName>
    </submittedName>
</protein>
<evidence type="ECO:0000313" key="2">
    <source>
        <dbReference type="Proteomes" id="UP001151760"/>
    </source>
</evidence>
<name>A0ABQ4Y457_9ASTR</name>
<comment type="caution">
    <text evidence="1">The sequence shown here is derived from an EMBL/GenBank/DDBJ whole genome shotgun (WGS) entry which is preliminary data.</text>
</comment>
<sequence>MHIDTPPSPYLVVLGDEMIDLLLRDDLDTLSTGDRDIDFNPYRDIEELERSLSNDVIPFLRESEDSISSLDPSCDSSFVAVTDTLIDSYSDLGLGLGLSKIVAPLPFIKKTDIRLREVERFDPFFFVTQLGGTTRVMETPSFAFYHMPSPRPAAYSPKVVMYFYYHPHLTSGDGFDHEPKMK</sequence>
<reference evidence="1" key="2">
    <citation type="submission" date="2022-01" db="EMBL/GenBank/DDBJ databases">
        <authorList>
            <person name="Yamashiro T."/>
            <person name="Shiraishi A."/>
            <person name="Satake H."/>
            <person name="Nakayama K."/>
        </authorList>
    </citation>
    <scope>NUCLEOTIDE SEQUENCE</scope>
</reference>
<evidence type="ECO:0000313" key="1">
    <source>
        <dbReference type="EMBL" id="GJS72141.1"/>
    </source>
</evidence>
<gene>
    <name evidence="1" type="ORF">Tco_0704982</name>
</gene>
<keyword evidence="2" id="KW-1185">Reference proteome</keyword>
<organism evidence="1 2">
    <name type="scientific">Tanacetum coccineum</name>
    <dbReference type="NCBI Taxonomy" id="301880"/>
    <lineage>
        <taxon>Eukaryota</taxon>
        <taxon>Viridiplantae</taxon>
        <taxon>Streptophyta</taxon>
        <taxon>Embryophyta</taxon>
        <taxon>Tracheophyta</taxon>
        <taxon>Spermatophyta</taxon>
        <taxon>Magnoliopsida</taxon>
        <taxon>eudicotyledons</taxon>
        <taxon>Gunneridae</taxon>
        <taxon>Pentapetalae</taxon>
        <taxon>asterids</taxon>
        <taxon>campanulids</taxon>
        <taxon>Asterales</taxon>
        <taxon>Asteraceae</taxon>
        <taxon>Asteroideae</taxon>
        <taxon>Anthemideae</taxon>
        <taxon>Anthemidinae</taxon>
        <taxon>Tanacetum</taxon>
    </lineage>
</organism>
<accession>A0ABQ4Y457</accession>
<reference evidence="1" key="1">
    <citation type="journal article" date="2022" name="Int. J. Mol. Sci.">
        <title>Draft Genome of Tanacetum Coccineum: Genomic Comparison of Closely Related Tanacetum-Family Plants.</title>
        <authorList>
            <person name="Yamashiro T."/>
            <person name="Shiraishi A."/>
            <person name="Nakayama K."/>
            <person name="Satake H."/>
        </authorList>
    </citation>
    <scope>NUCLEOTIDE SEQUENCE</scope>
</reference>
<proteinExistence type="predicted"/>
<dbReference type="EMBL" id="BQNB010010058">
    <property type="protein sequence ID" value="GJS72141.1"/>
    <property type="molecule type" value="Genomic_DNA"/>
</dbReference>
<dbReference type="Proteomes" id="UP001151760">
    <property type="component" value="Unassembled WGS sequence"/>
</dbReference>